<keyword evidence="3" id="KW-1185">Reference proteome</keyword>
<evidence type="ECO:0000313" key="3">
    <source>
        <dbReference type="Proteomes" id="UP000184444"/>
    </source>
</evidence>
<reference evidence="3" key="1">
    <citation type="submission" date="2016-11" db="EMBL/GenBank/DDBJ databases">
        <authorList>
            <person name="Varghese N."/>
            <person name="Submissions S."/>
        </authorList>
    </citation>
    <scope>NUCLEOTIDE SEQUENCE [LARGE SCALE GENOMIC DNA]</scope>
    <source>
        <strain evidence="3">DSM 6637</strain>
    </source>
</reference>
<evidence type="ECO:0000313" key="2">
    <source>
        <dbReference type="EMBL" id="SHL82324.1"/>
    </source>
</evidence>
<protein>
    <recommendedName>
        <fullName evidence="4">Regulatory protein SoxS</fullName>
    </recommendedName>
</protein>
<dbReference type="Gene3D" id="3.40.30.10">
    <property type="entry name" value="Glutaredoxin"/>
    <property type="match status" value="1"/>
</dbReference>
<dbReference type="RefSeq" id="WP_234951954.1">
    <property type="nucleotide sequence ID" value="NZ_FRCK01000001.1"/>
</dbReference>
<evidence type="ECO:0000256" key="1">
    <source>
        <dbReference type="SAM" id="SignalP"/>
    </source>
</evidence>
<feature type="signal peptide" evidence="1">
    <location>
        <begin position="1"/>
        <end position="28"/>
    </location>
</feature>
<organism evidence="2 3">
    <name type="scientific">Paracoccus solventivorans</name>
    <dbReference type="NCBI Taxonomy" id="53463"/>
    <lineage>
        <taxon>Bacteria</taxon>
        <taxon>Pseudomonadati</taxon>
        <taxon>Pseudomonadota</taxon>
        <taxon>Alphaproteobacteria</taxon>
        <taxon>Rhodobacterales</taxon>
        <taxon>Paracoccaceae</taxon>
        <taxon>Paracoccus</taxon>
    </lineage>
</organism>
<dbReference type="EMBL" id="FRCK01000001">
    <property type="protein sequence ID" value="SHL82324.1"/>
    <property type="molecule type" value="Genomic_DNA"/>
</dbReference>
<sequence>MARIAERLLGGCALALGFAAVGPAPAAAAELSMLMVEQPGCHYCARFDDEIAPKWPKTDEGRAAPLQRMRLGAEPPAGVTLDAPPPLTPTFVVLVDGTEHGRLVGYPGEDFFWPMIAQLIERAGTDLTTDQTEATP</sequence>
<evidence type="ECO:0008006" key="4">
    <source>
        <dbReference type="Google" id="ProtNLM"/>
    </source>
</evidence>
<feature type="chain" id="PRO_5013020176" description="Regulatory protein SoxS" evidence="1">
    <location>
        <begin position="29"/>
        <end position="136"/>
    </location>
</feature>
<dbReference type="InterPro" id="IPR036249">
    <property type="entry name" value="Thioredoxin-like_sf"/>
</dbReference>
<dbReference type="Proteomes" id="UP000184444">
    <property type="component" value="Unassembled WGS sequence"/>
</dbReference>
<accession>A0A1M7DS50</accession>
<dbReference type="STRING" id="53463.SAMN05444389_101532"/>
<name>A0A1M7DS50_9RHOB</name>
<dbReference type="AlphaFoldDB" id="A0A1M7DS50"/>
<proteinExistence type="predicted"/>
<gene>
    <name evidence="2" type="ORF">SAMN05444389_101532</name>
</gene>
<dbReference type="SUPFAM" id="SSF52833">
    <property type="entry name" value="Thioredoxin-like"/>
    <property type="match status" value="1"/>
</dbReference>
<keyword evidence="1" id="KW-0732">Signal</keyword>